<evidence type="ECO:0000313" key="2">
    <source>
        <dbReference type="EMBL" id="CAB1427013.1"/>
    </source>
</evidence>
<organism evidence="2 3">
    <name type="scientific">Pleuronectes platessa</name>
    <name type="common">European plaice</name>
    <dbReference type="NCBI Taxonomy" id="8262"/>
    <lineage>
        <taxon>Eukaryota</taxon>
        <taxon>Metazoa</taxon>
        <taxon>Chordata</taxon>
        <taxon>Craniata</taxon>
        <taxon>Vertebrata</taxon>
        <taxon>Euteleostomi</taxon>
        <taxon>Actinopterygii</taxon>
        <taxon>Neopterygii</taxon>
        <taxon>Teleostei</taxon>
        <taxon>Neoteleostei</taxon>
        <taxon>Acanthomorphata</taxon>
        <taxon>Carangaria</taxon>
        <taxon>Pleuronectiformes</taxon>
        <taxon>Pleuronectoidei</taxon>
        <taxon>Pleuronectidae</taxon>
        <taxon>Pleuronectes</taxon>
    </lineage>
</organism>
<accession>A0A9N7U8P7</accession>
<dbReference type="EMBL" id="CADEAL010000935">
    <property type="protein sequence ID" value="CAB1427013.1"/>
    <property type="molecule type" value="Genomic_DNA"/>
</dbReference>
<reference evidence="2" key="1">
    <citation type="submission" date="2020-03" db="EMBL/GenBank/DDBJ databases">
        <authorList>
            <person name="Weist P."/>
        </authorList>
    </citation>
    <scope>NUCLEOTIDE SEQUENCE</scope>
</reference>
<evidence type="ECO:0000313" key="3">
    <source>
        <dbReference type="Proteomes" id="UP001153269"/>
    </source>
</evidence>
<comment type="caution">
    <text evidence="2">The sequence shown here is derived from an EMBL/GenBank/DDBJ whole genome shotgun (WGS) entry which is preliminary data.</text>
</comment>
<keyword evidence="3" id="KW-1185">Reference proteome</keyword>
<gene>
    <name evidence="2" type="ORF">PLEPLA_LOCUS14951</name>
</gene>
<sequence length="107" mass="11967">MDDEDPTPSWPPICSSESSWPQALAGPAQRRVRSEPAHTDGYLLTLGPDAMASAHKYNVMLMPCGAWWTGWLPKDWNQSVSQAYGSFLKKLQDLLTFVNDVKIPFVD</sequence>
<dbReference type="AlphaFoldDB" id="A0A9N7U8P7"/>
<evidence type="ECO:0000256" key="1">
    <source>
        <dbReference type="SAM" id="MobiDB-lite"/>
    </source>
</evidence>
<name>A0A9N7U8P7_PLEPL</name>
<feature type="region of interest" description="Disordered" evidence="1">
    <location>
        <begin position="1"/>
        <end position="35"/>
    </location>
</feature>
<protein>
    <submittedName>
        <fullName evidence="2">Uncharacterized protein</fullName>
    </submittedName>
</protein>
<dbReference type="Proteomes" id="UP001153269">
    <property type="component" value="Unassembled WGS sequence"/>
</dbReference>
<proteinExistence type="predicted"/>